<dbReference type="Pfam" id="PF00994">
    <property type="entry name" value="MoCF_biosynth"/>
    <property type="match status" value="1"/>
</dbReference>
<dbReference type="FunFam" id="2.170.190.11:FF:000001">
    <property type="entry name" value="Molybdopterin molybdenumtransferase"/>
    <property type="match status" value="1"/>
</dbReference>
<dbReference type="Gene3D" id="2.40.340.10">
    <property type="entry name" value="MoeA, C-terminal, domain IV"/>
    <property type="match status" value="1"/>
</dbReference>
<accession>A0A075LSJ5</accession>
<dbReference type="InterPro" id="IPR005111">
    <property type="entry name" value="MoeA_C_domain_IV"/>
</dbReference>
<gene>
    <name evidence="5" type="ORF">PAP_06565</name>
</gene>
<dbReference type="SUPFAM" id="SSF63882">
    <property type="entry name" value="MoeA N-terminal region -like"/>
    <property type="match status" value="1"/>
</dbReference>
<dbReference type="InterPro" id="IPR036688">
    <property type="entry name" value="MoeA_C_domain_IV_sf"/>
</dbReference>
<dbReference type="Gene3D" id="3.40.980.10">
    <property type="entry name" value="MoaB/Mog-like domain"/>
    <property type="match status" value="1"/>
</dbReference>
<sequence>MREFKRLTPYRDAFNMMINDIEELQNVEEMLLDGALGRVLAEDIHAPIDVPPCDRSAVDGYAVRAEDTFQAREYSPIKLEVIDEITAGMESKEEVTNGKAVKLMTGNKMPKGANAVIMQEMVKREGNTIYVLRPVAPGQNVSFKGEDVKKDEVVLKKGQILRPQDLAILKALGFKSVKVKKKPLVGIIVTGDELIEELNEEELISGKILESNSAMLKGLIREYFGEPHFYGVIPDDEAKIKEAIERAKRECDLVLITGGSAFGEKDYAHKFVKLLFHGTTIKPGRPVGYGERVFVMSGYPSAVFAQFHLFVKYALAKLVGANYKPVTIKAKLKNKVASSLGRHEFVKVYYENGEVLPIKKKGSGIISALVESNAYLIIPEDSEGHREGEEVEVVFY</sequence>
<dbReference type="KEGG" id="ppac:PAP_06565"/>
<dbReference type="HOGENOM" id="CLU_010186_7_2_2"/>
<dbReference type="AlphaFoldDB" id="A0A075LSJ5"/>
<dbReference type="OrthoDB" id="31371at2157"/>
<dbReference type="InterPro" id="IPR038987">
    <property type="entry name" value="MoeA-like"/>
</dbReference>
<dbReference type="UniPathway" id="UPA00344"/>
<dbReference type="InterPro" id="IPR036425">
    <property type="entry name" value="MoaB/Mog-like_dom_sf"/>
</dbReference>
<dbReference type="GO" id="GO:0005737">
    <property type="term" value="C:cytoplasm"/>
    <property type="evidence" value="ECO:0007669"/>
    <property type="project" value="TreeGrafter"/>
</dbReference>
<evidence type="ECO:0000313" key="6">
    <source>
        <dbReference type="Proteomes" id="UP000027981"/>
    </source>
</evidence>
<dbReference type="SMART" id="SM00852">
    <property type="entry name" value="MoCF_biosynth"/>
    <property type="match status" value="1"/>
</dbReference>
<dbReference type="STRING" id="1343739.PAP_06565"/>
<evidence type="ECO:0000256" key="3">
    <source>
        <dbReference type="ARBA" id="ARBA00023150"/>
    </source>
</evidence>
<organism evidence="5 6">
    <name type="scientific">Palaeococcus pacificus DY20341</name>
    <dbReference type="NCBI Taxonomy" id="1343739"/>
    <lineage>
        <taxon>Archaea</taxon>
        <taxon>Methanobacteriati</taxon>
        <taxon>Methanobacteriota</taxon>
        <taxon>Thermococci</taxon>
        <taxon>Thermococcales</taxon>
        <taxon>Thermococcaceae</taxon>
        <taxon>Palaeococcus</taxon>
    </lineage>
</organism>
<dbReference type="Gene3D" id="2.170.190.11">
    <property type="entry name" value="Molybdopterin biosynthesis moea protein, domain 3"/>
    <property type="match status" value="1"/>
</dbReference>
<dbReference type="RefSeq" id="WP_048165239.1">
    <property type="nucleotide sequence ID" value="NZ_CP006019.1"/>
</dbReference>
<dbReference type="FunFam" id="2.40.340.10:FF:000005">
    <property type="entry name" value="Molybdopterin molybdenumtransferase MoeA"/>
    <property type="match status" value="1"/>
</dbReference>
<dbReference type="Gene3D" id="3.90.105.10">
    <property type="entry name" value="Molybdopterin biosynthesis moea protein, domain 2"/>
    <property type="match status" value="1"/>
</dbReference>
<comment type="pathway">
    <text evidence="1">Cofactor biosynthesis; molybdopterin biosynthesis.</text>
</comment>
<proteinExistence type="inferred from homology"/>
<name>A0A075LSJ5_9EURY</name>
<dbReference type="GO" id="GO:0061599">
    <property type="term" value="F:molybdopterin molybdotransferase activity"/>
    <property type="evidence" value="ECO:0007669"/>
    <property type="project" value="TreeGrafter"/>
</dbReference>
<dbReference type="SUPFAM" id="SSF63867">
    <property type="entry name" value="MoeA C-terminal domain-like"/>
    <property type="match status" value="1"/>
</dbReference>
<evidence type="ECO:0000256" key="2">
    <source>
        <dbReference type="ARBA" id="ARBA00010763"/>
    </source>
</evidence>
<dbReference type="Proteomes" id="UP000027981">
    <property type="component" value="Chromosome"/>
</dbReference>
<evidence type="ECO:0000256" key="1">
    <source>
        <dbReference type="ARBA" id="ARBA00005046"/>
    </source>
</evidence>
<dbReference type="PANTHER" id="PTHR10192">
    <property type="entry name" value="MOLYBDOPTERIN BIOSYNTHESIS PROTEIN"/>
    <property type="match status" value="1"/>
</dbReference>
<evidence type="ECO:0000313" key="5">
    <source>
        <dbReference type="EMBL" id="AIF69710.1"/>
    </source>
</evidence>
<protein>
    <submittedName>
        <fullName evidence="5">Molybdenum cofactor biosynthesis protein</fullName>
    </submittedName>
</protein>
<comment type="similarity">
    <text evidence="2">Belongs to the MoeA family.</text>
</comment>
<dbReference type="Pfam" id="PF03454">
    <property type="entry name" value="MoeA_C"/>
    <property type="match status" value="1"/>
</dbReference>
<feature type="domain" description="MoaB/Mog" evidence="4">
    <location>
        <begin position="186"/>
        <end position="317"/>
    </location>
</feature>
<dbReference type="CDD" id="cd00887">
    <property type="entry name" value="MoeA"/>
    <property type="match status" value="1"/>
</dbReference>
<keyword evidence="3" id="KW-0501">Molybdenum cofactor biosynthesis</keyword>
<dbReference type="InterPro" id="IPR036135">
    <property type="entry name" value="MoeA_linker/N_sf"/>
</dbReference>
<evidence type="ECO:0000259" key="4">
    <source>
        <dbReference type="SMART" id="SM00852"/>
    </source>
</evidence>
<dbReference type="eggNOG" id="arCOG00216">
    <property type="taxonomic scope" value="Archaea"/>
</dbReference>
<keyword evidence="6" id="KW-1185">Reference proteome</keyword>
<dbReference type="EMBL" id="CP006019">
    <property type="protein sequence ID" value="AIF69710.1"/>
    <property type="molecule type" value="Genomic_DNA"/>
</dbReference>
<reference evidence="5 6" key="2">
    <citation type="journal article" date="2015" name="Genome Announc.">
        <title>Complete Genome Sequence of Hyperthermophilic Piezophilic Archaeon Palaeococcus pacificus DY20341T, Isolated from Deep-Sea Hydrothermal Sediments.</title>
        <authorList>
            <person name="Zeng X."/>
            <person name="Jebbar M."/>
            <person name="Shao Z."/>
        </authorList>
    </citation>
    <scope>NUCLEOTIDE SEQUENCE [LARGE SCALE GENOMIC DNA]</scope>
    <source>
        <strain evidence="5 6">DY20341</strain>
    </source>
</reference>
<dbReference type="PANTHER" id="PTHR10192:SF19">
    <property type="entry name" value="MOLYBDOPTERIN BIOSYNTHESIS PROTEIN MJ0666-RELATED"/>
    <property type="match status" value="1"/>
</dbReference>
<dbReference type="GeneID" id="24842431"/>
<dbReference type="GO" id="GO:0006777">
    <property type="term" value="P:Mo-molybdopterin cofactor biosynthetic process"/>
    <property type="evidence" value="ECO:0007669"/>
    <property type="project" value="UniProtKB-KW"/>
</dbReference>
<dbReference type="NCBIfam" id="NF045515">
    <property type="entry name" value="Glp_gephyrin"/>
    <property type="match status" value="1"/>
</dbReference>
<dbReference type="Pfam" id="PF03453">
    <property type="entry name" value="MoeA_N"/>
    <property type="match status" value="1"/>
</dbReference>
<dbReference type="InterPro" id="IPR005110">
    <property type="entry name" value="MoeA_linker/N"/>
</dbReference>
<dbReference type="SUPFAM" id="SSF53218">
    <property type="entry name" value="Molybdenum cofactor biosynthesis proteins"/>
    <property type="match status" value="1"/>
</dbReference>
<dbReference type="InterPro" id="IPR001453">
    <property type="entry name" value="MoaB/Mog_dom"/>
</dbReference>
<reference evidence="6" key="1">
    <citation type="submission" date="2013-06" db="EMBL/GenBank/DDBJ databases">
        <title>Complete Genome Sequence of Hyperthermophilic Palaeococcus pacificus DY20341T, Isolated from a Deep-Sea Hydrothermal Sediments.</title>
        <authorList>
            <person name="Zeng X."/>
            <person name="Shao Z."/>
        </authorList>
    </citation>
    <scope>NUCLEOTIDE SEQUENCE [LARGE SCALE GENOMIC DNA]</scope>
    <source>
        <strain evidence="6">DY20341</strain>
    </source>
</reference>